<reference evidence="2" key="1">
    <citation type="submission" date="2022-11" db="EMBL/GenBank/DDBJ databases">
        <title>Marilongibacter aestuarii gen. nov., sp. nov., isolated from tidal flat sediment.</title>
        <authorList>
            <person name="Jiayan W."/>
        </authorList>
    </citation>
    <scope>NUCLEOTIDE SEQUENCE</scope>
    <source>
        <strain evidence="2">Z1-6</strain>
    </source>
</reference>
<dbReference type="PANTHER" id="PTHR11695:SF648">
    <property type="entry name" value="ZINC-BINDING OXIDOREDUCTASE"/>
    <property type="match status" value="1"/>
</dbReference>
<dbReference type="AlphaFoldDB" id="A0A9X3F999"/>
<dbReference type="InterPro" id="IPR011032">
    <property type="entry name" value="GroES-like_sf"/>
</dbReference>
<dbReference type="SUPFAM" id="SSF50129">
    <property type="entry name" value="GroES-like"/>
    <property type="match status" value="1"/>
</dbReference>
<evidence type="ECO:0000259" key="1">
    <source>
        <dbReference type="SMART" id="SM00829"/>
    </source>
</evidence>
<dbReference type="Pfam" id="PF08240">
    <property type="entry name" value="ADH_N"/>
    <property type="match status" value="1"/>
</dbReference>
<protein>
    <submittedName>
        <fullName evidence="2">NAD(P)-dependent alcohol dehydrogenase</fullName>
    </submittedName>
</protein>
<dbReference type="Pfam" id="PF13602">
    <property type="entry name" value="ADH_zinc_N_2"/>
    <property type="match status" value="1"/>
</dbReference>
<dbReference type="RefSeq" id="WP_343335225.1">
    <property type="nucleotide sequence ID" value="NZ_JAPOHD010000064.1"/>
</dbReference>
<evidence type="ECO:0000313" key="3">
    <source>
        <dbReference type="Proteomes" id="UP001145087"/>
    </source>
</evidence>
<sequence length="329" mass="35461">MKAVICTKYGTPEVLQMVEVDKPVPKNNEVLIKIHATTVNGADARIRGAVFPSIFNFPVKMAMGFKGPRKKILGVELAGTIEEIGKDVTRFRIGDEVFASSGANFGAHAEYICLRETAQMTHKPSNMSFEEAAAVPHCALAALYYLKKGKVQPGQKVLIYGAAGGIGTFAVQIAKTMGAEVTGVCSTSGIIMVKAIGADKVIDYTKEKLSESNEKYDVIFDTVGKGPIKDCVNVLNGKGVYYSAVHLDLSRIIEGIKATLTNSKKVIGGVATYTTENLNYLKDLIEAGKLKTVIDKQYTLQQMVEAHAYVDTGHKKGHVVITVNGVTNK</sequence>
<dbReference type="InterPro" id="IPR020843">
    <property type="entry name" value="ER"/>
</dbReference>
<accession>A0A9X3F999</accession>
<dbReference type="Proteomes" id="UP001145087">
    <property type="component" value="Unassembled WGS sequence"/>
</dbReference>
<keyword evidence="3" id="KW-1185">Reference proteome</keyword>
<dbReference type="GO" id="GO:0008270">
    <property type="term" value="F:zinc ion binding"/>
    <property type="evidence" value="ECO:0007669"/>
    <property type="project" value="InterPro"/>
</dbReference>
<comment type="caution">
    <text evidence="2">The sequence shown here is derived from an EMBL/GenBank/DDBJ whole genome shotgun (WGS) entry which is preliminary data.</text>
</comment>
<dbReference type="Gene3D" id="3.40.50.720">
    <property type="entry name" value="NAD(P)-binding Rossmann-like Domain"/>
    <property type="match status" value="1"/>
</dbReference>
<dbReference type="InterPro" id="IPR002364">
    <property type="entry name" value="Quin_OxRdtase/zeta-crystal_CS"/>
</dbReference>
<dbReference type="InterPro" id="IPR036291">
    <property type="entry name" value="NAD(P)-bd_dom_sf"/>
</dbReference>
<dbReference type="InterPro" id="IPR050700">
    <property type="entry name" value="YIM1/Zinc_Alcohol_DH_Fams"/>
</dbReference>
<dbReference type="SUPFAM" id="SSF51735">
    <property type="entry name" value="NAD(P)-binding Rossmann-fold domains"/>
    <property type="match status" value="1"/>
</dbReference>
<dbReference type="PANTHER" id="PTHR11695">
    <property type="entry name" value="ALCOHOL DEHYDROGENASE RELATED"/>
    <property type="match status" value="1"/>
</dbReference>
<dbReference type="GO" id="GO:0016491">
    <property type="term" value="F:oxidoreductase activity"/>
    <property type="evidence" value="ECO:0007669"/>
    <property type="project" value="InterPro"/>
</dbReference>
<gene>
    <name evidence="2" type="ORF">OU798_21315</name>
</gene>
<feature type="domain" description="Enoyl reductase (ER)" evidence="1">
    <location>
        <begin position="10"/>
        <end position="321"/>
    </location>
</feature>
<dbReference type="EMBL" id="JAPOHD010000064">
    <property type="protein sequence ID" value="MCY1722901.1"/>
    <property type="molecule type" value="Genomic_DNA"/>
</dbReference>
<dbReference type="PROSITE" id="PS01162">
    <property type="entry name" value="QOR_ZETA_CRYSTAL"/>
    <property type="match status" value="1"/>
</dbReference>
<dbReference type="Gene3D" id="3.90.180.10">
    <property type="entry name" value="Medium-chain alcohol dehydrogenases, catalytic domain"/>
    <property type="match status" value="1"/>
</dbReference>
<dbReference type="SMART" id="SM00829">
    <property type="entry name" value="PKS_ER"/>
    <property type="match status" value="1"/>
</dbReference>
<organism evidence="2 3">
    <name type="scientific">Draconibacterium aestuarii</name>
    <dbReference type="NCBI Taxonomy" id="2998507"/>
    <lineage>
        <taxon>Bacteria</taxon>
        <taxon>Pseudomonadati</taxon>
        <taxon>Bacteroidota</taxon>
        <taxon>Bacteroidia</taxon>
        <taxon>Marinilabiliales</taxon>
        <taxon>Prolixibacteraceae</taxon>
        <taxon>Draconibacterium</taxon>
    </lineage>
</organism>
<proteinExistence type="predicted"/>
<evidence type="ECO:0000313" key="2">
    <source>
        <dbReference type="EMBL" id="MCY1722901.1"/>
    </source>
</evidence>
<dbReference type="CDD" id="cd08267">
    <property type="entry name" value="MDR1"/>
    <property type="match status" value="1"/>
</dbReference>
<dbReference type="InterPro" id="IPR013154">
    <property type="entry name" value="ADH-like_N"/>
</dbReference>
<name>A0A9X3F999_9BACT</name>